<evidence type="ECO:0000256" key="3">
    <source>
        <dbReference type="ARBA" id="ARBA00022989"/>
    </source>
</evidence>
<gene>
    <name evidence="6" type="ORF">FY550_01055</name>
</gene>
<organism evidence="6 7">
    <name type="scientific">Kushneria phosphatilytica</name>
    <dbReference type="NCBI Taxonomy" id="657387"/>
    <lineage>
        <taxon>Bacteria</taxon>
        <taxon>Pseudomonadati</taxon>
        <taxon>Pseudomonadota</taxon>
        <taxon>Gammaproteobacteria</taxon>
        <taxon>Oceanospirillales</taxon>
        <taxon>Halomonadaceae</taxon>
        <taxon>Kushneria</taxon>
    </lineage>
</organism>
<evidence type="ECO:0000313" key="6">
    <source>
        <dbReference type="EMBL" id="QEL12654.1"/>
    </source>
</evidence>
<evidence type="ECO:0000256" key="5">
    <source>
        <dbReference type="SAM" id="Phobius"/>
    </source>
</evidence>
<keyword evidence="2 5" id="KW-0812">Transmembrane</keyword>
<dbReference type="InterPro" id="IPR012451">
    <property type="entry name" value="DUF1656"/>
</dbReference>
<evidence type="ECO:0000256" key="4">
    <source>
        <dbReference type="ARBA" id="ARBA00023136"/>
    </source>
</evidence>
<dbReference type="KEGG" id="kuy:FY550_01055"/>
<dbReference type="EMBL" id="CP043420">
    <property type="protein sequence ID" value="QEL12654.1"/>
    <property type="molecule type" value="Genomic_DNA"/>
</dbReference>
<keyword evidence="3 5" id="KW-1133">Transmembrane helix</keyword>
<accession>A0A5C1A3J3</accession>
<dbReference type="AlphaFoldDB" id="A0A5C1A3J3"/>
<feature type="transmembrane region" description="Helical" evidence="5">
    <location>
        <begin position="43"/>
        <end position="63"/>
    </location>
</feature>
<keyword evidence="4 5" id="KW-0472">Membrane</keyword>
<keyword evidence="1" id="KW-1003">Cell membrane</keyword>
<protein>
    <submittedName>
        <fullName evidence="6">DUF1656 domain-containing protein</fullName>
    </submittedName>
</protein>
<proteinExistence type="predicted"/>
<sequence>MGFLIPPLAVPVFVALALYLLTRRLLVRLGCYRWLWHPALVDVALYALLLWAVLALSGALPIAGTGEG</sequence>
<name>A0A5C1A3J3_9GAMM</name>
<reference evidence="6 7" key="1">
    <citation type="submission" date="2019-08" db="EMBL/GenBank/DDBJ databases">
        <title>Complete genome sequence of Kushneria sp. YCWA18, a halophilic phosphate-solubilizing bacterium isolated from Daqiao saltern in China.</title>
        <authorList>
            <person name="Du G.-X."/>
            <person name="Qu L.-Y."/>
        </authorList>
    </citation>
    <scope>NUCLEOTIDE SEQUENCE [LARGE SCALE GENOMIC DNA]</scope>
    <source>
        <strain evidence="6 7">YCWA18</strain>
    </source>
</reference>
<evidence type="ECO:0000256" key="2">
    <source>
        <dbReference type="ARBA" id="ARBA00022692"/>
    </source>
</evidence>
<dbReference type="Pfam" id="PF07869">
    <property type="entry name" value="DUF1656"/>
    <property type="match status" value="1"/>
</dbReference>
<feature type="transmembrane region" description="Helical" evidence="5">
    <location>
        <begin position="6"/>
        <end position="22"/>
    </location>
</feature>
<keyword evidence="7" id="KW-1185">Reference proteome</keyword>
<evidence type="ECO:0000256" key="1">
    <source>
        <dbReference type="ARBA" id="ARBA00022475"/>
    </source>
</evidence>
<evidence type="ECO:0000313" key="7">
    <source>
        <dbReference type="Proteomes" id="UP000322553"/>
    </source>
</evidence>
<dbReference type="Proteomes" id="UP000322553">
    <property type="component" value="Chromosome"/>
</dbReference>